<feature type="transmembrane region" description="Helical" evidence="2">
    <location>
        <begin position="308"/>
        <end position="325"/>
    </location>
</feature>
<evidence type="ECO:0000256" key="2">
    <source>
        <dbReference type="SAM" id="Phobius"/>
    </source>
</evidence>
<keyword evidence="2" id="KW-1133">Transmembrane helix</keyword>
<feature type="domain" description="GPR180/TMEM145 transmembrane" evidence="3">
    <location>
        <begin position="238"/>
        <end position="456"/>
    </location>
</feature>
<dbReference type="Proteomes" id="UP000515158">
    <property type="component" value="Unplaced"/>
</dbReference>
<feature type="transmembrane region" description="Helical" evidence="2">
    <location>
        <begin position="337"/>
        <end position="355"/>
    </location>
</feature>
<dbReference type="InterPro" id="IPR019336">
    <property type="entry name" value="GPR180/TMEM145_TM"/>
</dbReference>
<dbReference type="PANTHER" id="PTHR23252:SF43">
    <property type="entry name" value="INTIMAL THICKNESS RELATED RECEPTOR IRP DOMAIN-CONTAINING PROTEIN"/>
    <property type="match status" value="1"/>
</dbReference>
<keyword evidence="4" id="KW-1185">Reference proteome</keyword>
<evidence type="ECO:0000256" key="1">
    <source>
        <dbReference type="SAM" id="MobiDB-lite"/>
    </source>
</evidence>
<keyword evidence="2" id="KW-0472">Membrane</keyword>
<dbReference type="AlphaFoldDB" id="A0A6P8Z5S8"/>
<proteinExistence type="predicted"/>
<dbReference type="GO" id="GO:0019236">
    <property type="term" value="P:response to pheromone"/>
    <property type="evidence" value="ECO:0007669"/>
    <property type="project" value="InterPro"/>
</dbReference>
<feature type="transmembrane region" description="Helical" evidence="2">
    <location>
        <begin position="238"/>
        <end position="258"/>
    </location>
</feature>
<feature type="transmembrane region" description="Helical" evidence="2">
    <location>
        <begin position="375"/>
        <end position="393"/>
    </location>
</feature>
<name>A0A6P8Z5S8_THRPL</name>
<accession>A0A6P8Z5S8</accession>
<dbReference type="Pfam" id="PF10192">
    <property type="entry name" value="GPR180-TMEM145_TM"/>
    <property type="match status" value="1"/>
</dbReference>
<dbReference type="OrthoDB" id="45670at2759"/>
<dbReference type="InParanoid" id="A0A6P8Z5S8"/>
<protein>
    <submittedName>
        <fullName evidence="5">Integral membrane protein GPR180-like</fullName>
    </submittedName>
</protein>
<dbReference type="InterPro" id="IPR047831">
    <property type="entry name" value="GPR180/TMEM145"/>
</dbReference>
<sequence length="536" mass="62668">MASVARMLTLNVNCRFSIFRHLSFVFIVILFTLGSQNYFAETAHLSGTWNTREFYRFLIKFGFQKTDIHQENDGYIYGNVTAKGNLNQKATLAVLDRGYFLEYYGNRTVANKSKACALMFDKIKTTAYDSVCFDTGELDFLRKIPCTKGKICEDEDKPAFVLPNYQFMYRIRDIRQPRFWYISMVACYRDPKTCKWKHLDEEAEIDYDIWFVNGNPNVSGNNPVLYQFSFDQQDTVELYLVFFLCYVVLVPLQLYAALQQRHPVTRLFTVSLLMEFIGLVFNLFHVLKFAIDGVGFEQVAVAGDVFDILSRTTLMLLLLLLAKGWAITRLELTHKPLVFTIWFIYGVVHVLLYVWNMTEVDIIEDIDEYQTWPGWLILILRWVIMIWFLLELRNTMYYEHNVHKLHFFLHFGASALVWFIYLPIIALIALRVSALWRFKLLLGITYSADCLAYCVMTHLLWPTRSEQYFLLANETFHADELDEFNESPHVVNTYRMNSEEPPDLSDSASNYNNYTSVNSNNSNIDDDADYSKPILT</sequence>
<keyword evidence="2" id="KW-0812">Transmembrane</keyword>
<dbReference type="FunCoup" id="A0A6P8Z5S8">
    <property type="interactions" value="184"/>
</dbReference>
<dbReference type="GeneID" id="117647680"/>
<evidence type="ECO:0000313" key="5">
    <source>
        <dbReference type="RefSeq" id="XP_034245460.1"/>
    </source>
</evidence>
<evidence type="ECO:0000259" key="3">
    <source>
        <dbReference type="Pfam" id="PF10192"/>
    </source>
</evidence>
<dbReference type="KEGG" id="tpal:117647680"/>
<gene>
    <name evidence="5" type="primary">LOC117647680</name>
</gene>
<feature type="region of interest" description="Disordered" evidence="1">
    <location>
        <begin position="496"/>
        <end position="536"/>
    </location>
</feature>
<evidence type="ECO:0000313" key="4">
    <source>
        <dbReference type="Proteomes" id="UP000515158"/>
    </source>
</evidence>
<dbReference type="RefSeq" id="XP_034245460.1">
    <property type="nucleotide sequence ID" value="XM_034389569.1"/>
</dbReference>
<feature type="transmembrane region" description="Helical" evidence="2">
    <location>
        <begin position="267"/>
        <end position="288"/>
    </location>
</feature>
<reference evidence="5" key="1">
    <citation type="submission" date="2025-08" db="UniProtKB">
        <authorList>
            <consortium name="RefSeq"/>
        </authorList>
    </citation>
    <scope>IDENTIFICATION</scope>
    <source>
        <tissue evidence="5">Total insect</tissue>
    </source>
</reference>
<organism evidence="5">
    <name type="scientific">Thrips palmi</name>
    <name type="common">Melon thrips</name>
    <dbReference type="NCBI Taxonomy" id="161013"/>
    <lineage>
        <taxon>Eukaryota</taxon>
        <taxon>Metazoa</taxon>
        <taxon>Ecdysozoa</taxon>
        <taxon>Arthropoda</taxon>
        <taxon>Hexapoda</taxon>
        <taxon>Insecta</taxon>
        <taxon>Pterygota</taxon>
        <taxon>Neoptera</taxon>
        <taxon>Paraneoptera</taxon>
        <taxon>Thysanoptera</taxon>
        <taxon>Terebrantia</taxon>
        <taxon>Thripoidea</taxon>
        <taxon>Thripidae</taxon>
        <taxon>Thrips</taxon>
    </lineage>
</organism>
<dbReference type="GO" id="GO:0007186">
    <property type="term" value="P:G protein-coupled receptor signaling pathway"/>
    <property type="evidence" value="ECO:0007669"/>
    <property type="project" value="InterPro"/>
</dbReference>
<dbReference type="PANTHER" id="PTHR23252">
    <property type="entry name" value="INTIMAL THICKNESS RECEPTOR-RELATED"/>
    <property type="match status" value="1"/>
</dbReference>
<feature type="compositionally biased region" description="Low complexity" evidence="1">
    <location>
        <begin position="507"/>
        <end position="523"/>
    </location>
</feature>
<feature type="transmembrane region" description="Helical" evidence="2">
    <location>
        <begin position="405"/>
        <end position="428"/>
    </location>
</feature>